<gene>
    <name evidence="4" type="ORF">KHM83_15955</name>
</gene>
<dbReference type="Gene3D" id="3.30.390.10">
    <property type="entry name" value="Enolase-like, N-terminal domain"/>
    <property type="match status" value="1"/>
</dbReference>
<proteinExistence type="predicted"/>
<dbReference type="InterPro" id="IPR013341">
    <property type="entry name" value="Mandelate_racemase_N_dom"/>
</dbReference>
<dbReference type="InterPro" id="IPR036849">
    <property type="entry name" value="Enolase-like_C_sf"/>
</dbReference>
<dbReference type="PANTHER" id="PTHR48080">
    <property type="entry name" value="D-GALACTONATE DEHYDRATASE-RELATED"/>
    <property type="match status" value="1"/>
</dbReference>
<dbReference type="SFLD" id="SFLDG00179">
    <property type="entry name" value="mandelate_racemase"/>
    <property type="match status" value="1"/>
</dbReference>
<dbReference type="InterPro" id="IPR029065">
    <property type="entry name" value="Enolase_C-like"/>
</dbReference>
<name>A0ABS5PVJ5_9FIRM</name>
<dbReference type="SMART" id="SM00922">
    <property type="entry name" value="MR_MLE"/>
    <property type="match status" value="1"/>
</dbReference>
<dbReference type="InterPro" id="IPR034593">
    <property type="entry name" value="DgoD-like"/>
</dbReference>
<keyword evidence="2" id="KW-0456">Lyase</keyword>
<dbReference type="Proteomes" id="UP000746471">
    <property type="component" value="Unassembled WGS sequence"/>
</dbReference>
<evidence type="ECO:0000313" key="4">
    <source>
        <dbReference type="EMBL" id="MBS7528182.1"/>
    </source>
</evidence>
<evidence type="ECO:0000313" key="5">
    <source>
        <dbReference type="Proteomes" id="UP000746471"/>
    </source>
</evidence>
<dbReference type="Gene3D" id="3.20.20.120">
    <property type="entry name" value="Enolase-like C-terminal domain"/>
    <property type="match status" value="1"/>
</dbReference>
<dbReference type="SUPFAM" id="SSF54826">
    <property type="entry name" value="Enolase N-terminal domain-like"/>
    <property type="match status" value="1"/>
</dbReference>
<dbReference type="InterPro" id="IPR029017">
    <property type="entry name" value="Enolase-like_N"/>
</dbReference>
<organism evidence="4 5">
    <name type="scientific">Fusibacter paucivorans</name>
    <dbReference type="NCBI Taxonomy" id="76009"/>
    <lineage>
        <taxon>Bacteria</taxon>
        <taxon>Bacillati</taxon>
        <taxon>Bacillota</taxon>
        <taxon>Clostridia</taxon>
        <taxon>Eubacteriales</taxon>
        <taxon>Eubacteriales Family XII. Incertae Sedis</taxon>
        <taxon>Fusibacter</taxon>
    </lineage>
</organism>
<dbReference type="Pfam" id="PF13378">
    <property type="entry name" value="MR_MLE_C"/>
    <property type="match status" value="1"/>
</dbReference>
<evidence type="ECO:0000256" key="1">
    <source>
        <dbReference type="ARBA" id="ARBA00022723"/>
    </source>
</evidence>
<keyword evidence="5" id="KW-1185">Reference proteome</keyword>
<dbReference type="EMBL" id="JAHBCL010000033">
    <property type="protein sequence ID" value="MBS7528182.1"/>
    <property type="molecule type" value="Genomic_DNA"/>
</dbReference>
<dbReference type="InterPro" id="IPR013342">
    <property type="entry name" value="Mandelate_racemase_C"/>
</dbReference>
<dbReference type="CDD" id="cd03316">
    <property type="entry name" value="MR_like"/>
    <property type="match status" value="1"/>
</dbReference>
<comment type="caution">
    <text evidence="4">The sequence shown here is derived from an EMBL/GenBank/DDBJ whole genome shotgun (WGS) entry which is preliminary data.</text>
</comment>
<sequence>MKITQVDMMLFDCHLPFPYNPIGCRIYTDEGIYGDGEAALSYGVGSSAAAGMIKDLARLIIGMDPLDNEVIWDKLHKTTFWGQNGGPVVFSGISAIDSALWDIKGKSFNVPIYKLLGGKKRDSLRCYASQIQSGFGPKHEKKVTPDDYAAIAKQVVREGYDAVKVDFLCYDEIGNMIGQDRRLCKMDNATLSLAMDRLIATREAVGSKVDIIIENHSNLDALSAVQFAQAAEKYNIFYFEEPNTPSPKTCKYISENTSIPIANGERIFSRWQYAPYFENMSLQIAQPDIGTCGGVTEAKKICDMAHAYDVAIQAHVCGSPLSLALSLHLEAAIPNFIIHEHHLCFLHQYNKDLCLYDYQPINGSISIPDKPGIGNEWSEKALSEATTFTVK</sequence>
<evidence type="ECO:0000256" key="2">
    <source>
        <dbReference type="ARBA" id="ARBA00023239"/>
    </source>
</evidence>
<keyword evidence="1" id="KW-0479">Metal-binding</keyword>
<dbReference type="SFLD" id="SFLDS00001">
    <property type="entry name" value="Enolase"/>
    <property type="match status" value="1"/>
</dbReference>
<dbReference type="SUPFAM" id="SSF51604">
    <property type="entry name" value="Enolase C-terminal domain-like"/>
    <property type="match status" value="1"/>
</dbReference>
<evidence type="ECO:0000259" key="3">
    <source>
        <dbReference type="SMART" id="SM00922"/>
    </source>
</evidence>
<protein>
    <submittedName>
        <fullName evidence="4">Mandelate racemase/muconate lactonizing enzyme family protein</fullName>
    </submittedName>
</protein>
<dbReference type="RefSeq" id="WP_213238043.1">
    <property type="nucleotide sequence ID" value="NZ_JAHBCL010000033.1"/>
</dbReference>
<feature type="domain" description="Mandelate racemase/muconate lactonizing enzyme C-terminal" evidence="3">
    <location>
        <begin position="145"/>
        <end position="260"/>
    </location>
</feature>
<reference evidence="4 5" key="1">
    <citation type="submission" date="2021-05" db="EMBL/GenBank/DDBJ databases">
        <title>Fusibacter ferrireducens sp. nov., an anaerobic, sulfur- and Fe-reducing bacterium isolated from the mangrove sediment.</title>
        <authorList>
            <person name="Qiu D."/>
        </authorList>
    </citation>
    <scope>NUCLEOTIDE SEQUENCE [LARGE SCALE GENOMIC DNA]</scope>
    <source>
        <strain evidence="4 5">DSM 12116</strain>
    </source>
</reference>
<dbReference type="PANTHER" id="PTHR48080:SF2">
    <property type="entry name" value="D-GALACTONATE DEHYDRATASE"/>
    <property type="match status" value="1"/>
</dbReference>
<accession>A0ABS5PVJ5</accession>
<dbReference type="Pfam" id="PF02746">
    <property type="entry name" value="MR_MLE_N"/>
    <property type="match status" value="1"/>
</dbReference>